<keyword evidence="1" id="KW-1133">Transmembrane helix</keyword>
<name>A0A317JPX3_9BACT</name>
<gene>
    <name evidence="2" type="ORF">C5B42_01730</name>
</gene>
<evidence type="ECO:0000256" key="1">
    <source>
        <dbReference type="SAM" id="Phobius"/>
    </source>
</evidence>
<reference evidence="2 3" key="1">
    <citation type="submission" date="2018-02" db="EMBL/GenBank/DDBJ databases">
        <title>Genomic Reconstructions from Amazon Rainforest and Pasture Soil Reveal Novel Insights into the Physiology of Candidate Phyla in Tropical Sites.</title>
        <authorList>
            <person name="Kroeger M.E."/>
            <person name="Delmont T."/>
            <person name="Eren A.M."/>
            <person name="Guo J."/>
            <person name="Meyer K.M."/>
            <person name="Khan K."/>
            <person name="Rodrigues J.L.M."/>
            <person name="Bohannan B.J.M."/>
            <person name="Tringe S."/>
            <person name="Borges C.D."/>
            <person name="Tiedje J."/>
            <person name="Tsai S.M."/>
            <person name="Nusslein K."/>
        </authorList>
    </citation>
    <scope>NUCLEOTIDE SEQUENCE [LARGE SCALE GENOMIC DNA]</scope>
    <source>
        <strain evidence="2">Amazon FNV 2010 28 9</strain>
    </source>
</reference>
<keyword evidence="1" id="KW-0472">Membrane</keyword>
<evidence type="ECO:0000313" key="3">
    <source>
        <dbReference type="Proteomes" id="UP000246104"/>
    </source>
</evidence>
<sequence length="76" mass="8394">MEEKTAPPAPQIITKESELKGCLEGVATLLIVIFMLFGSLGVYMWLTGGRMEIRSTCTIITIPPVFDINTCIPHQQ</sequence>
<dbReference type="AlphaFoldDB" id="A0A317JPX3"/>
<evidence type="ECO:0000313" key="2">
    <source>
        <dbReference type="EMBL" id="PWU23863.1"/>
    </source>
</evidence>
<organism evidence="2 3">
    <name type="scientific">Candidatus Cerribacteria bacterium 'Amazon FNV 2010 28 9'</name>
    <dbReference type="NCBI Taxonomy" id="2081795"/>
    <lineage>
        <taxon>Bacteria</taxon>
        <taxon>Candidatus Cerribacteria</taxon>
    </lineage>
</organism>
<proteinExistence type="predicted"/>
<protein>
    <submittedName>
        <fullName evidence="2">Uncharacterized protein</fullName>
    </submittedName>
</protein>
<dbReference type="Proteomes" id="UP000246104">
    <property type="component" value="Unassembled WGS sequence"/>
</dbReference>
<keyword evidence="1" id="KW-0812">Transmembrane</keyword>
<accession>A0A317JPX3</accession>
<feature type="transmembrane region" description="Helical" evidence="1">
    <location>
        <begin position="26"/>
        <end position="46"/>
    </location>
</feature>
<dbReference type="EMBL" id="PSRQ01000022">
    <property type="protein sequence ID" value="PWU23863.1"/>
    <property type="molecule type" value="Genomic_DNA"/>
</dbReference>
<comment type="caution">
    <text evidence="2">The sequence shown here is derived from an EMBL/GenBank/DDBJ whole genome shotgun (WGS) entry which is preliminary data.</text>
</comment>